<proteinExistence type="inferred from homology"/>
<dbReference type="InterPro" id="IPR038765">
    <property type="entry name" value="Papain-like_cys_pep_sf"/>
</dbReference>
<feature type="domain" description="Peptidase C1A papain C-terminal" evidence="8">
    <location>
        <begin position="111"/>
        <end position="324"/>
    </location>
</feature>
<evidence type="ECO:0000256" key="5">
    <source>
        <dbReference type="ARBA" id="ARBA00023145"/>
    </source>
</evidence>
<evidence type="ECO:0000256" key="4">
    <source>
        <dbReference type="ARBA" id="ARBA00022807"/>
    </source>
</evidence>
<keyword evidence="11" id="KW-1185">Reference proteome</keyword>
<evidence type="ECO:0000256" key="6">
    <source>
        <dbReference type="ARBA" id="ARBA00023157"/>
    </source>
</evidence>
<keyword evidence="3" id="KW-0378">Hydrolase</keyword>
<comment type="similarity">
    <text evidence="1">Belongs to the peptidase C1 family.</text>
</comment>
<dbReference type="InterPro" id="IPR000169">
    <property type="entry name" value="Pept_cys_AS"/>
</dbReference>
<keyword evidence="2" id="KW-0645">Protease</keyword>
<dbReference type="CDD" id="cd02248">
    <property type="entry name" value="Peptidase_C1A"/>
    <property type="match status" value="1"/>
</dbReference>
<dbReference type="Pfam" id="PF00112">
    <property type="entry name" value="Peptidase_C1"/>
    <property type="match status" value="1"/>
</dbReference>
<evidence type="ECO:0000256" key="3">
    <source>
        <dbReference type="ARBA" id="ARBA00022801"/>
    </source>
</evidence>
<sequence length="326" mass="35980">MKYIIILTIICATSALAAPELELDNLWRNFKNDHNRQYASADEEAKRFEIFRANLQSIMENNLKYERGQTTYKMGINKFTDMTQEERVEKYLTKIEPPTHRDEAELPLTDVPESKDWAAEGMVTKIKDQEACGCCYAFASVAAIESGNAIVNKKLQDLSVQEVVDCSAGDIYLNHGCSGGIIEGSIHYVMDHGIVAEETYPYAGTDGNICSTNASKPIVTVKSYKNVPANETLLKQAVGGIGPVAACVDANTWFAYEDGILDGPCYDNATSHVILIVGYGTENGVDYWLVKNSWGTGWGAKGFGKVRRNNNNAFCLATYTAYPIMK</sequence>
<feature type="chain" id="PRO_5040160262" evidence="7">
    <location>
        <begin position="18"/>
        <end position="326"/>
    </location>
</feature>
<dbReference type="SUPFAM" id="SSF54001">
    <property type="entry name" value="Cysteine proteinases"/>
    <property type="match status" value="1"/>
</dbReference>
<dbReference type="InterPro" id="IPR039417">
    <property type="entry name" value="Peptidase_C1A_papain-like"/>
</dbReference>
<gene>
    <name evidence="10" type="ORF">PHYEVI_LOCUS11161</name>
</gene>
<dbReference type="SMART" id="SM00848">
    <property type="entry name" value="Inhibitor_I29"/>
    <property type="match status" value="1"/>
</dbReference>
<name>A0A9P0GU15_PHYSR</name>
<keyword evidence="5" id="KW-0865">Zymogen</keyword>
<dbReference type="SMART" id="SM00645">
    <property type="entry name" value="Pept_C1"/>
    <property type="match status" value="1"/>
</dbReference>
<feature type="domain" description="Cathepsin propeptide inhibitor" evidence="9">
    <location>
        <begin position="27"/>
        <end position="87"/>
    </location>
</feature>
<evidence type="ECO:0000313" key="11">
    <source>
        <dbReference type="Proteomes" id="UP001153712"/>
    </source>
</evidence>
<evidence type="ECO:0000259" key="9">
    <source>
        <dbReference type="SMART" id="SM00848"/>
    </source>
</evidence>
<evidence type="ECO:0000259" key="8">
    <source>
        <dbReference type="SMART" id="SM00645"/>
    </source>
</evidence>
<dbReference type="Proteomes" id="UP001153712">
    <property type="component" value="Chromosome 9"/>
</dbReference>
<evidence type="ECO:0000256" key="2">
    <source>
        <dbReference type="ARBA" id="ARBA00022670"/>
    </source>
</evidence>
<dbReference type="InterPro" id="IPR013128">
    <property type="entry name" value="Peptidase_C1A"/>
</dbReference>
<evidence type="ECO:0000256" key="7">
    <source>
        <dbReference type="SAM" id="SignalP"/>
    </source>
</evidence>
<dbReference type="EMBL" id="OU900102">
    <property type="protein sequence ID" value="CAH1188083.1"/>
    <property type="molecule type" value="Genomic_DNA"/>
</dbReference>
<dbReference type="InterPro" id="IPR025661">
    <property type="entry name" value="Pept_asp_AS"/>
</dbReference>
<dbReference type="GO" id="GO:0008234">
    <property type="term" value="F:cysteine-type peptidase activity"/>
    <property type="evidence" value="ECO:0007669"/>
    <property type="project" value="UniProtKB-KW"/>
</dbReference>
<protein>
    <submittedName>
        <fullName evidence="10">Uncharacterized protein</fullName>
    </submittedName>
</protein>
<dbReference type="Pfam" id="PF08246">
    <property type="entry name" value="Inhibitor_I29"/>
    <property type="match status" value="1"/>
</dbReference>
<evidence type="ECO:0000313" key="10">
    <source>
        <dbReference type="EMBL" id="CAH1188083.1"/>
    </source>
</evidence>
<dbReference type="GO" id="GO:0006508">
    <property type="term" value="P:proteolysis"/>
    <property type="evidence" value="ECO:0007669"/>
    <property type="project" value="UniProtKB-KW"/>
</dbReference>
<dbReference type="PRINTS" id="PR00705">
    <property type="entry name" value="PAPAIN"/>
</dbReference>
<dbReference type="AlphaFoldDB" id="A0A9P0GU15"/>
<feature type="signal peptide" evidence="7">
    <location>
        <begin position="1"/>
        <end position="17"/>
    </location>
</feature>
<dbReference type="OrthoDB" id="498368at2759"/>
<organism evidence="10 11">
    <name type="scientific">Phyllotreta striolata</name>
    <name type="common">Striped flea beetle</name>
    <name type="synonym">Crioceris striolata</name>
    <dbReference type="NCBI Taxonomy" id="444603"/>
    <lineage>
        <taxon>Eukaryota</taxon>
        <taxon>Metazoa</taxon>
        <taxon>Ecdysozoa</taxon>
        <taxon>Arthropoda</taxon>
        <taxon>Hexapoda</taxon>
        <taxon>Insecta</taxon>
        <taxon>Pterygota</taxon>
        <taxon>Neoptera</taxon>
        <taxon>Endopterygota</taxon>
        <taxon>Coleoptera</taxon>
        <taxon>Polyphaga</taxon>
        <taxon>Cucujiformia</taxon>
        <taxon>Chrysomeloidea</taxon>
        <taxon>Chrysomelidae</taxon>
        <taxon>Galerucinae</taxon>
        <taxon>Alticini</taxon>
        <taxon>Phyllotreta</taxon>
    </lineage>
</organism>
<dbReference type="PROSITE" id="PS00640">
    <property type="entry name" value="THIOL_PROTEASE_ASN"/>
    <property type="match status" value="1"/>
</dbReference>
<keyword evidence="4" id="KW-0788">Thiol protease</keyword>
<dbReference type="FunFam" id="3.90.70.10:FF:000332">
    <property type="entry name" value="Cathepsin L1"/>
    <property type="match status" value="1"/>
</dbReference>
<dbReference type="InterPro" id="IPR013201">
    <property type="entry name" value="Prot_inhib_I29"/>
</dbReference>
<keyword evidence="7" id="KW-0732">Signal</keyword>
<keyword evidence="6" id="KW-1015">Disulfide bond</keyword>
<reference evidence="10" key="1">
    <citation type="submission" date="2022-01" db="EMBL/GenBank/DDBJ databases">
        <authorList>
            <person name="King R."/>
        </authorList>
    </citation>
    <scope>NUCLEOTIDE SEQUENCE</scope>
</reference>
<dbReference type="PANTHER" id="PTHR12411">
    <property type="entry name" value="CYSTEINE PROTEASE FAMILY C1-RELATED"/>
    <property type="match status" value="1"/>
</dbReference>
<dbReference type="PROSITE" id="PS00139">
    <property type="entry name" value="THIOL_PROTEASE_CYS"/>
    <property type="match status" value="1"/>
</dbReference>
<evidence type="ECO:0000256" key="1">
    <source>
        <dbReference type="ARBA" id="ARBA00008455"/>
    </source>
</evidence>
<dbReference type="Gene3D" id="3.90.70.10">
    <property type="entry name" value="Cysteine proteinases"/>
    <property type="match status" value="1"/>
</dbReference>
<dbReference type="InterPro" id="IPR000668">
    <property type="entry name" value="Peptidase_C1A_C"/>
</dbReference>
<accession>A0A9P0GU15</accession>